<organism evidence="4 5">
    <name type="scientific">Dunaliella salina</name>
    <name type="common">Green alga</name>
    <name type="synonym">Protococcus salinus</name>
    <dbReference type="NCBI Taxonomy" id="3046"/>
    <lineage>
        <taxon>Eukaryota</taxon>
        <taxon>Viridiplantae</taxon>
        <taxon>Chlorophyta</taxon>
        <taxon>core chlorophytes</taxon>
        <taxon>Chlorophyceae</taxon>
        <taxon>CS clade</taxon>
        <taxon>Chlamydomonadales</taxon>
        <taxon>Dunaliellaceae</taxon>
        <taxon>Dunaliella</taxon>
    </lineage>
</organism>
<reference evidence="4" key="1">
    <citation type="submission" date="2017-08" db="EMBL/GenBank/DDBJ databases">
        <authorList>
            <person name="Polle J.E."/>
            <person name="Barry K."/>
            <person name="Cushman J."/>
            <person name="Schmutz J."/>
            <person name="Tran D."/>
            <person name="Hathwaick L.T."/>
            <person name="Yim W.C."/>
            <person name="Jenkins J."/>
            <person name="Mckie-Krisberg Z.M."/>
            <person name="Prochnik S."/>
            <person name="Lindquist E."/>
            <person name="Dockter R.B."/>
            <person name="Adam C."/>
            <person name="Molina H."/>
            <person name="Bunkerborg J."/>
            <person name="Jin E."/>
            <person name="Buchheim M."/>
            <person name="Magnuson J."/>
        </authorList>
    </citation>
    <scope>NUCLEOTIDE SEQUENCE</scope>
    <source>
        <strain evidence="4">CCAP 19/18</strain>
    </source>
</reference>
<comment type="catalytic activity">
    <reaction evidence="3">
        <text>an N-acyl-L-alpha-aminoacyl-tRNA + H2O = an N-acyl-L-amino acid + a tRNA + H(+)</text>
        <dbReference type="Rhea" id="RHEA:54448"/>
        <dbReference type="Rhea" id="RHEA-COMP:10123"/>
        <dbReference type="Rhea" id="RHEA-COMP:13883"/>
        <dbReference type="ChEBI" id="CHEBI:15377"/>
        <dbReference type="ChEBI" id="CHEBI:15378"/>
        <dbReference type="ChEBI" id="CHEBI:59874"/>
        <dbReference type="ChEBI" id="CHEBI:78442"/>
        <dbReference type="ChEBI" id="CHEBI:138191"/>
        <dbReference type="EC" id="3.1.1.29"/>
    </reaction>
</comment>
<dbReference type="InterPro" id="IPR002833">
    <property type="entry name" value="PTH2"/>
</dbReference>
<dbReference type="Proteomes" id="UP000815325">
    <property type="component" value="Unassembled WGS sequence"/>
</dbReference>
<keyword evidence="5" id="KW-1185">Reference proteome</keyword>
<keyword evidence="2 4" id="KW-0378">Hydrolase</keyword>
<dbReference type="GO" id="GO:0016787">
    <property type="term" value="F:hydrolase activity"/>
    <property type="evidence" value="ECO:0007669"/>
    <property type="project" value="UniProtKB-KW"/>
</dbReference>
<dbReference type="PANTHER" id="PTHR46194">
    <property type="entry name" value="PEPTIDYL-TRNA HYDROLASE PTRHD1-RELATED"/>
    <property type="match status" value="1"/>
</dbReference>
<evidence type="ECO:0000256" key="2">
    <source>
        <dbReference type="ARBA" id="ARBA00022801"/>
    </source>
</evidence>
<evidence type="ECO:0000256" key="3">
    <source>
        <dbReference type="ARBA" id="ARBA00048707"/>
    </source>
</evidence>
<name>A0ABQ7GPS4_DUNSA</name>
<dbReference type="CDD" id="cd02429">
    <property type="entry name" value="PTH2_like"/>
    <property type="match status" value="1"/>
</dbReference>
<dbReference type="Gene3D" id="3.40.1490.10">
    <property type="entry name" value="Bit1"/>
    <property type="match status" value="1"/>
</dbReference>
<dbReference type="EC" id="3.1.1.29" evidence="1"/>
<comment type="caution">
    <text evidence="4">The sequence shown here is derived from an EMBL/GenBank/DDBJ whole genome shotgun (WGS) entry which is preliminary data.</text>
</comment>
<sequence>MHLRAALPRSLCTPAQSCWHPSTKSLHALRTAPPSFTAPLSFINHQHRQLRTAQAMLNGLKVDPAASVGGGQKVHTAQLTELEQQQQQQQQQEVAQQPAQPPLVQYVILRRDLWTALKWPLGSIVAQACHSSTAALHMGLKAADLDTATYCSDANIDRMHKVVLEIKDEKQLRDLSAKLSGEGIQHKLWVEQPEDFATSLATKPYPKTEVAQYFKKLQLCKASFS</sequence>
<dbReference type="EMBL" id="MU069652">
    <property type="protein sequence ID" value="KAF5836602.1"/>
    <property type="molecule type" value="Genomic_DNA"/>
</dbReference>
<protein>
    <recommendedName>
        <fullName evidence="1">peptidyl-tRNA hydrolase</fullName>
        <ecNumber evidence="1">3.1.1.29</ecNumber>
    </recommendedName>
</protein>
<evidence type="ECO:0000313" key="5">
    <source>
        <dbReference type="Proteomes" id="UP000815325"/>
    </source>
</evidence>
<dbReference type="InterPro" id="IPR023476">
    <property type="entry name" value="Pep_tRNA_hydro_II_dom_sf"/>
</dbReference>
<evidence type="ECO:0000256" key="1">
    <source>
        <dbReference type="ARBA" id="ARBA00013260"/>
    </source>
</evidence>
<gene>
    <name evidence="4" type="ORF">DUNSADRAFT_5676</name>
</gene>
<dbReference type="SUPFAM" id="SSF102462">
    <property type="entry name" value="Peptidyl-tRNA hydrolase II"/>
    <property type="match status" value="1"/>
</dbReference>
<proteinExistence type="predicted"/>
<accession>A0ABQ7GPS4</accession>
<evidence type="ECO:0000313" key="4">
    <source>
        <dbReference type="EMBL" id="KAF5836602.1"/>
    </source>
</evidence>
<dbReference type="PANTHER" id="PTHR46194:SF1">
    <property type="entry name" value="PEPTIDYL-TRNA HYDROLASE PTRHD1-RELATED"/>
    <property type="match status" value="1"/>
</dbReference>
<dbReference type="InterPro" id="IPR042237">
    <property type="entry name" value="PTRHD1"/>
</dbReference>
<dbReference type="Pfam" id="PF01981">
    <property type="entry name" value="PTH2"/>
    <property type="match status" value="1"/>
</dbReference>